<reference evidence="2 3" key="1">
    <citation type="submission" date="2019-03" db="EMBL/GenBank/DDBJ databases">
        <title>Genomic Encyclopedia of Type Strains, Phase IV (KMG-IV): sequencing the most valuable type-strain genomes for metagenomic binning, comparative biology and taxonomic classification.</title>
        <authorList>
            <person name="Goeker M."/>
        </authorList>
    </citation>
    <scope>NUCLEOTIDE SEQUENCE [LARGE SCALE GENOMIC DNA]</scope>
    <source>
        <strain evidence="2 3">DSM 12121</strain>
    </source>
</reference>
<accession>A0A4R6E8W1</accession>
<protein>
    <recommendedName>
        <fullName evidence="4">Small-conductance mechanosensitive channel</fullName>
    </recommendedName>
</protein>
<sequence length="404" mass="45856">MHTPSKWSLLWPVLATIVLPLVAAWFAYPDTHLPPKFGVFPPEFVTQEPAFNLYYFLAVLLAELAVGALLLFPRLFGFRPVTPPAPSPKAPFPAWFWLGLVFTLFFWWLMWARVTPFGDLVYYAFSPMWWGFILVLDGIAYRRSNGNSLLAKKPKTLLLSALVSVGGWYYFEYYNYFVFSNWYYPNGHMPELAHSTVVLLFLIAYTTVWPAIFEWYSLLRTFPKLGARYANGPRLPLPGTLLLVAGFALIVLMVFLPLPLFWVLWIGPMVVIGGQLIRKGVWTPFTTLAQGNWTPLVLIALASLCNGFFWELWNWGSANPNPVPATNPNYWVYDIPYVNVIHIFAEMPLLGYFGYMPFGLLVWLVFLWAGSLFGFDASLDSDPARSAATGADQSAPTLLPYEAR</sequence>
<feature type="transmembrane region" description="Helical" evidence="1">
    <location>
        <begin position="7"/>
        <end position="28"/>
    </location>
</feature>
<feature type="transmembrane region" description="Helical" evidence="1">
    <location>
        <begin position="293"/>
        <end position="313"/>
    </location>
</feature>
<feature type="transmembrane region" description="Helical" evidence="1">
    <location>
        <begin position="262"/>
        <end position="281"/>
    </location>
</feature>
<dbReference type="EMBL" id="SNVV01000005">
    <property type="protein sequence ID" value="TDN53458.1"/>
    <property type="molecule type" value="Genomic_DNA"/>
</dbReference>
<feature type="transmembrane region" description="Helical" evidence="1">
    <location>
        <begin position="53"/>
        <end position="73"/>
    </location>
</feature>
<evidence type="ECO:0000313" key="3">
    <source>
        <dbReference type="Proteomes" id="UP000295129"/>
    </source>
</evidence>
<comment type="caution">
    <text evidence="2">The sequence shown here is derived from an EMBL/GenBank/DDBJ whole genome shotgun (WGS) entry which is preliminary data.</text>
</comment>
<evidence type="ECO:0008006" key="4">
    <source>
        <dbReference type="Google" id="ProtNLM"/>
    </source>
</evidence>
<dbReference type="Proteomes" id="UP000295129">
    <property type="component" value="Unassembled WGS sequence"/>
</dbReference>
<dbReference type="AlphaFoldDB" id="A0A4R6E8W1"/>
<feature type="transmembrane region" description="Helical" evidence="1">
    <location>
        <begin position="120"/>
        <end position="136"/>
    </location>
</feature>
<keyword evidence="1" id="KW-0472">Membrane</keyword>
<feature type="transmembrane region" description="Helical" evidence="1">
    <location>
        <begin position="94"/>
        <end position="114"/>
    </location>
</feature>
<feature type="transmembrane region" description="Helical" evidence="1">
    <location>
        <begin position="157"/>
        <end position="177"/>
    </location>
</feature>
<feature type="transmembrane region" description="Helical" evidence="1">
    <location>
        <begin position="352"/>
        <end position="375"/>
    </location>
</feature>
<feature type="transmembrane region" description="Helical" evidence="1">
    <location>
        <begin position="237"/>
        <end position="256"/>
    </location>
</feature>
<gene>
    <name evidence="2" type="ORF">C7389_105133</name>
</gene>
<name>A0A4R6E8W1_9RHOO</name>
<keyword evidence="1" id="KW-0812">Transmembrane</keyword>
<dbReference type="RefSeq" id="WP_211168337.1">
    <property type="nucleotide sequence ID" value="NZ_SNVV01000005.1"/>
</dbReference>
<organism evidence="2 3">
    <name type="scientific">Azoarcus indigens</name>
    <dbReference type="NCBI Taxonomy" id="29545"/>
    <lineage>
        <taxon>Bacteria</taxon>
        <taxon>Pseudomonadati</taxon>
        <taxon>Pseudomonadota</taxon>
        <taxon>Betaproteobacteria</taxon>
        <taxon>Rhodocyclales</taxon>
        <taxon>Zoogloeaceae</taxon>
        <taxon>Azoarcus</taxon>
    </lineage>
</organism>
<evidence type="ECO:0000256" key="1">
    <source>
        <dbReference type="SAM" id="Phobius"/>
    </source>
</evidence>
<evidence type="ECO:0000313" key="2">
    <source>
        <dbReference type="EMBL" id="TDN53458.1"/>
    </source>
</evidence>
<feature type="transmembrane region" description="Helical" evidence="1">
    <location>
        <begin position="197"/>
        <end position="216"/>
    </location>
</feature>
<keyword evidence="3" id="KW-1185">Reference proteome</keyword>
<proteinExistence type="predicted"/>
<keyword evidence="1" id="KW-1133">Transmembrane helix</keyword>